<dbReference type="PANTHER" id="PTHR11461">
    <property type="entry name" value="SERINE PROTEASE INHIBITOR, SERPIN"/>
    <property type="match status" value="1"/>
</dbReference>
<organism evidence="3 4">
    <name type="scientific">Evansella alkalicola</name>
    <dbReference type="NCBI Taxonomy" id="745819"/>
    <lineage>
        <taxon>Bacteria</taxon>
        <taxon>Bacillati</taxon>
        <taxon>Bacillota</taxon>
        <taxon>Bacilli</taxon>
        <taxon>Bacillales</taxon>
        <taxon>Bacillaceae</taxon>
        <taxon>Evansella</taxon>
    </lineage>
</organism>
<feature type="domain" description="Serpin" evidence="2">
    <location>
        <begin position="74"/>
        <end position="422"/>
    </location>
</feature>
<dbReference type="CDD" id="cd19588">
    <property type="entry name" value="serpin_miropin-like"/>
    <property type="match status" value="1"/>
</dbReference>
<dbReference type="EMBL" id="JAHQCR010000008">
    <property type="protein sequence ID" value="MBU9719956.1"/>
    <property type="molecule type" value="Genomic_DNA"/>
</dbReference>
<dbReference type="RefSeq" id="WP_176371526.1">
    <property type="nucleotide sequence ID" value="NZ_JAHQCR010000008.1"/>
</dbReference>
<dbReference type="Gene3D" id="2.30.39.10">
    <property type="entry name" value="Alpha-1-antitrypsin, domain 1"/>
    <property type="match status" value="1"/>
</dbReference>
<dbReference type="InterPro" id="IPR000215">
    <property type="entry name" value="Serpin_fam"/>
</dbReference>
<dbReference type="Gene3D" id="3.30.497.10">
    <property type="entry name" value="Antithrombin, subunit I, domain 2"/>
    <property type="match status" value="1"/>
</dbReference>
<name>A0ABS6JPE1_9BACI</name>
<evidence type="ECO:0000256" key="1">
    <source>
        <dbReference type="RuleBase" id="RU000411"/>
    </source>
</evidence>
<comment type="similarity">
    <text evidence="1">Belongs to the serpin family.</text>
</comment>
<dbReference type="PROSITE" id="PS51257">
    <property type="entry name" value="PROKAR_LIPOPROTEIN"/>
    <property type="match status" value="1"/>
</dbReference>
<evidence type="ECO:0000259" key="2">
    <source>
        <dbReference type="SMART" id="SM00093"/>
    </source>
</evidence>
<keyword evidence="4" id="KW-1185">Reference proteome</keyword>
<accession>A0ABS6JPE1</accession>
<dbReference type="InterPro" id="IPR036186">
    <property type="entry name" value="Serpin_sf"/>
</dbReference>
<reference evidence="3 4" key="1">
    <citation type="submission" date="2021-06" db="EMBL/GenBank/DDBJ databases">
        <title>Bacillus sp. RD4P76, an endophyte from a halophyte.</title>
        <authorList>
            <person name="Sun J.-Q."/>
        </authorList>
    </citation>
    <scope>NUCLEOTIDE SEQUENCE [LARGE SCALE GENOMIC DNA]</scope>
    <source>
        <strain evidence="3 4">JCM 17098</strain>
    </source>
</reference>
<dbReference type="InterPro" id="IPR042178">
    <property type="entry name" value="Serpin_sf_1"/>
</dbReference>
<dbReference type="InterPro" id="IPR023795">
    <property type="entry name" value="Serpin_CS"/>
</dbReference>
<dbReference type="SMART" id="SM00093">
    <property type="entry name" value="SERPIN"/>
    <property type="match status" value="1"/>
</dbReference>
<dbReference type="PANTHER" id="PTHR11461:SF211">
    <property type="entry name" value="GH10112P-RELATED"/>
    <property type="match status" value="1"/>
</dbReference>
<proteinExistence type="inferred from homology"/>
<dbReference type="Proteomes" id="UP000790580">
    <property type="component" value="Unassembled WGS sequence"/>
</dbReference>
<dbReference type="InterPro" id="IPR023796">
    <property type="entry name" value="Serpin_dom"/>
</dbReference>
<dbReference type="Pfam" id="PF00079">
    <property type="entry name" value="Serpin"/>
    <property type="match status" value="1"/>
</dbReference>
<evidence type="ECO:0000313" key="3">
    <source>
        <dbReference type="EMBL" id="MBU9719956.1"/>
    </source>
</evidence>
<dbReference type="PROSITE" id="PS00284">
    <property type="entry name" value="SERPIN"/>
    <property type="match status" value="1"/>
</dbReference>
<protein>
    <submittedName>
        <fullName evidence="3">Serpin family protein</fullName>
    </submittedName>
</protein>
<gene>
    <name evidence="3" type="ORF">KS407_00700</name>
</gene>
<dbReference type="InterPro" id="IPR042185">
    <property type="entry name" value="Serpin_sf_2"/>
</dbReference>
<dbReference type="SUPFAM" id="SSF56574">
    <property type="entry name" value="Serpins"/>
    <property type="match status" value="1"/>
</dbReference>
<sequence>MNKLLSFFLLLLLLFSILFLASCGASSEVIDEEQSKLRSELEIESNFINKEVLGQLSTDDMRTKIGAGMQDFSNSLLQELFQYDSNLVVSPYSAVTTLSMTSAGAVGPTKTEMKDVLGVPQLSDEELHTVHMALIDTLNSHRRITLHTANSIWHKKGVTFNQETLQLIEDFYEADVKEITNEQDINDWVAEKTNGNIENIVEHIDPQTMMFLLNTVYFLAEWHDPFISEYTVDKEFHTFDGSSVTVPFMTQGKEYKYDINENYEIIRLPYRMGKFSMEVLLPSENSTLEDTIVKLNSGQIEWTSPSTYYEGSIHLPKFSFSSNSSLTTPLKNMGMKIAMDENLADFSNLSEEVPLFIDDVLQNAFITVDEEGTEAGAVTVVEMAAGGVPTSNFHMNVNRPFLFRIIHEETGVVMFIGNVVDPSMD</sequence>
<evidence type="ECO:0000313" key="4">
    <source>
        <dbReference type="Proteomes" id="UP000790580"/>
    </source>
</evidence>
<comment type="caution">
    <text evidence="3">The sequence shown here is derived from an EMBL/GenBank/DDBJ whole genome shotgun (WGS) entry which is preliminary data.</text>
</comment>